<gene>
    <name evidence="2" type="ORF">OJ996_14690</name>
</gene>
<name>A0ABT3G4P9_9BACT</name>
<dbReference type="Gene3D" id="3.40.50.1010">
    <property type="entry name" value="5'-nuclease"/>
    <property type="match status" value="1"/>
</dbReference>
<sequence>MRVGLDTSVVLRLLIGEPRDQAETAAEFLDSARRAGDQIVVDDLVVAEAYFALQHHYGVSKALALSSLARMFQAGEIVSSGRAASVLSGSFGSKPGFVDRMIHALYTQNDGEMVTFEKSAGKLTGVKLLK</sequence>
<evidence type="ECO:0000259" key="1">
    <source>
        <dbReference type="Pfam" id="PF01850"/>
    </source>
</evidence>
<feature type="domain" description="PIN" evidence="1">
    <location>
        <begin position="5"/>
        <end position="118"/>
    </location>
</feature>
<evidence type="ECO:0000313" key="3">
    <source>
        <dbReference type="Proteomes" id="UP001165653"/>
    </source>
</evidence>
<accession>A0ABT3G4P9</accession>
<organism evidence="2 3">
    <name type="scientific">Luteolibacter rhizosphaerae</name>
    <dbReference type="NCBI Taxonomy" id="2989719"/>
    <lineage>
        <taxon>Bacteria</taxon>
        <taxon>Pseudomonadati</taxon>
        <taxon>Verrucomicrobiota</taxon>
        <taxon>Verrucomicrobiia</taxon>
        <taxon>Verrucomicrobiales</taxon>
        <taxon>Verrucomicrobiaceae</taxon>
        <taxon>Luteolibacter</taxon>
    </lineage>
</organism>
<protein>
    <submittedName>
        <fullName evidence="2">PIN domain-containing protein</fullName>
    </submittedName>
</protein>
<keyword evidence="3" id="KW-1185">Reference proteome</keyword>
<dbReference type="InterPro" id="IPR002716">
    <property type="entry name" value="PIN_dom"/>
</dbReference>
<reference evidence="2" key="1">
    <citation type="submission" date="2022-10" db="EMBL/GenBank/DDBJ databases">
        <title>Luteolibacter sp. GHJ8, whole genome shotgun sequencing project.</title>
        <authorList>
            <person name="Zhao G."/>
            <person name="Shen L."/>
        </authorList>
    </citation>
    <scope>NUCLEOTIDE SEQUENCE</scope>
    <source>
        <strain evidence="2">GHJ8</strain>
    </source>
</reference>
<evidence type="ECO:0000313" key="2">
    <source>
        <dbReference type="EMBL" id="MCW1914832.1"/>
    </source>
</evidence>
<dbReference type="InterPro" id="IPR029060">
    <property type="entry name" value="PIN-like_dom_sf"/>
</dbReference>
<dbReference type="SUPFAM" id="SSF88723">
    <property type="entry name" value="PIN domain-like"/>
    <property type="match status" value="1"/>
</dbReference>
<dbReference type="Pfam" id="PF01850">
    <property type="entry name" value="PIN"/>
    <property type="match status" value="1"/>
</dbReference>
<dbReference type="EMBL" id="JAPDDR010000007">
    <property type="protein sequence ID" value="MCW1914832.1"/>
    <property type="molecule type" value="Genomic_DNA"/>
</dbReference>
<proteinExistence type="predicted"/>
<comment type="caution">
    <text evidence="2">The sequence shown here is derived from an EMBL/GenBank/DDBJ whole genome shotgun (WGS) entry which is preliminary data.</text>
</comment>
<dbReference type="RefSeq" id="WP_264514366.1">
    <property type="nucleotide sequence ID" value="NZ_JAPDDR010000007.1"/>
</dbReference>
<dbReference type="Proteomes" id="UP001165653">
    <property type="component" value="Unassembled WGS sequence"/>
</dbReference>